<accession>A0A6N2S3X2</accession>
<keyword evidence="1" id="KW-0051">Antiviral defense</keyword>
<proteinExistence type="predicted"/>
<evidence type="ECO:0000256" key="2">
    <source>
        <dbReference type="SAM" id="Phobius"/>
    </source>
</evidence>
<reference evidence="3" key="1">
    <citation type="submission" date="2019-11" db="EMBL/GenBank/DDBJ databases">
        <authorList>
            <person name="Feng L."/>
        </authorList>
    </citation>
    <scope>NUCLEOTIDE SEQUENCE</scope>
    <source>
        <strain evidence="3">BhanseniiLFYP23</strain>
    </source>
</reference>
<evidence type="ECO:0008006" key="4">
    <source>
        <dbReference type="Google" id="ProtNLM"/>
    </source>
</evidence>
<dbReference type="GO" id="GO:0051607">
    <property type="term" value="P:defense response to virus"/>
    <property type="evidence" value="ECO:0007669"/>
    <property type="project" value="UniProtKB-KW"/>
</dbReference>
<dbReference type="InterPro" id="IPR013421">
    <property type="entry name" value="CRISPR-assoc_prot_Cas5_HALMA"/>
</dbReference>
<protein>
    <recommendedName>
        <fullName evidence="4">CRISPR-associated protein (Cas_Cas5)</fullName>
    </recommendedName>
</protein>
<dbReference type="NCBIfam" id="TIGR02593">
    <property type="entry name" value="CRISPR_cas5"/>
    <property type="match status" value="1"/>
</dbReference>
<dbReference type="InterPro" id="IPR013422">
    <property type="entry name" value="CRISPR-assoc_prot_Cas5_N"/>
</dbReference>
<gene>
    <name evidence="3" type="ORF">BHLFYP23_01879</name>
</gene>
<organism evidence="3">
    <name type="scientific">Blautia hansenii</name>
    <name type="common">Ruminococcus hansenii</name>
    <dbReference type="NCBI Taxonomy" id="1322"/>
    <lineage>
        <taxon>Bacteria</taxon>
        <taxon>Bacillati</taxon>
        <taxon>Bacillota</taxon>
        <taxon>Clostridia</taxon>
        <taxon>Lachnospirales</taxon>
        <taxon>Lachnospiraceae</taxon>
        <taxon>Blautia</taxon>
    </lineage>
</organism>
<feature type="transmembrane region" description="Helical" evidence="2">
    <location>
        <begin position="24"/>
        <end position="48"/>
    </location>
</feature>
<sequence>MEVLRFSLSGKTAFFKKPEVNTYYFTYGSIHKVALLGIFGAVLGYGGYAQMKGFEKEKKQSGLTKSFPEFYEKLQDLQISILPKKKKGYIPKKVQLFNNSVGYASKEQGGNLIVKEQWLENPEWEICLLINSEEAQKVKEAICKRKCVYYPYLGKNDHPASISNIVVEEVQICEFEVGRIDCLAPDEFVSIADLDFDDKEDLDLFGSFQYKEALPYTLDALTNLYHLKNFLYTDEAVNVGETEVYQLSDGKKIVFY</sequence>
<keyword evidence="2" id="KW-0812">Transmembrane</keyword>
<name>A0A6N2S3X2_BLAHA</name>
<evidence type="ECO:0000256" key="1">
    <source>
        <dbReference type="ARBA" id="ARBA00023118"/>
    </source>
</evidence>
<keyword evidence="2" id="KW-1133">Transmembrane helix</keyword>
<evidence type="ECO:0000313" key="3">
    <source>
        <dbReference type="EMBL" id="VYS86921.1"/>
    </source>
</evidence>
<dbReference type="RefSeq" id="WP_156342020.1">
    <property type="nucleotide sequence ID" value="NZ_CACRSY010000007.1"/>
</dbReference>
<keyword evidence="2" id="KW-0472">Membrane</keyword>
<dbReference type="AlphaFoldDB" id="A0A6N2S3X2"/>
<dbReference type="EMBL" id="CACRSY010000007">
    <property type="protein sequence ID" value="VYS86921.1"/>
    <property type="molecule type" value="Genomic_DNA"/>
</dbReference>
<dbReference type="NCBIfam" id="TIGR02592">
    <property type="entry name" value="cas_Cas5h"/>
    <property type="match status" value="1"/>
</dbReference>